<dbReference type="RefSeq" id="WP_192461131.1">
    <property type="nucleotide sequence ID" value="NZ_JACYFJ010000001.1"/>
</dbReference>
<reference evidence="8" key="1">
    <citation type="journal article" date="2019" name="Int. J. Syst. Evol. Microbiol.">
        <title>The Global Catalogue of Microorganisms (GCM) 10K type strain sequencing project: providing services to taxonomists for standard genome sequencing and annotation.</title>
        <authorList>
            <consortium name="The Broad Institute Genomics Platform"/>
            <consortium name="The Broad Institute Genome Sequencing Center for Infectious Disease"/>
            <person name="Wu L."/>
            <person name="Ma J."/>
        </authorList>
    </citation>
    <scope>NUCLEOTIDE SEQUENCE [LARGE SCALE GENOMIC DNA]</scope>
    <source>
        <strain evidence="8">CECT 7477</strain>
    </source>
</reference>
<dbReference type="EMBL" id="JBHSAW010000004">
    <property type="protein sequence ID" value="MFC4095153.1"/>
    <property type="molecule type" value="Genomic_DNA"/>
</dbReference>
<keyword evidence="5" id="KW-0067">ATP-binding</keyword>
<proteinExistence type="inferred from homology"/>
<dbReference type="InterPro" id="IPR011009">
    <property type="entry name" value="Kinase-like_dom_sf"/>
</dbReference>
<comment type="caution">
    <text evidence="7">The sequence shown here is derived from an EMBL/GenBank/DDBJ whole genome shotgun (WGS) entry which is preliminary data.</text>
</comment>
<evidence type="ECO:0000256" key="1">
    <source>
        <dbReference type="ARBA" id="ARBA00010165"/>
    </source>
</evidence>
<evidence type="ECO:0000259" key="6">
    <source>
        <dbReference type="Pfam" id="PF01636"/>
    </source>
</evidence>
<feature type="domain" description="Aminoglycoside phosphotransferase" evidence="6">
    <location>
        <begin position="32"/>
        <end position="275"/>
    </location>
</feature>
<dbReference type="InterPro" id="IPR002575">
    <property type="entry name" value="Aminoglycoside_PTrfase"/>
</dbReference>
<evidence type="ECO:0000256" key="2">
    <source>
        <dbReference type="ARBA" id="ARBA00022679"/>
    </source>
</evidence>
<keyword evidence="8" id="KW-1185">Reference proteome</keyword>
<dbReference type="Proteomes" id="UP001595814">
    <property type="component" value="Unassembled WGS sequence"/>
</dbReference>
<sequence>MKAIDISTPIPELESFLSANSWLNPGEKIKSIEEPGEGNMNVVIRVSTNERSFIIKQSRPYVQKYQQISAPVERIAVEKNFYQALLQNAVSAHIPQIIGYDGAEKLLLLQDLGNCEDMSIIYQNRDILAKHLDRLVFILGLIHRTEVDGGFPENLQMRFLNHKHIFVLPFEEDSDLDLNDIQEGLQDLSIPFRTSKTIKTVVEQVGQKYLSQGNTLIHGDYYPGSWMTEGGDLYIIDPEFGFVGFPEFDLGVMAAHIIMATGKKSYLNRIHASYQGTADKKLMAQVAGIEIARRIIGLAQLPMERTIKEKTKLLKKARKLILTV</sequence>
<comment type="similarity">
    <text evidence="1">Belongs to the methylthioribose kinase family.</text>
</comment>
<gene>
    <name evidence="7" type="ORF">ACFOUT_04665</name>
</gene>
<evidence type="ECO:0000313" key="7">
    <source>
        <dbReference type="EMBL" id="MFC4095153.1"/>
    </source>
</evidence>
<dbReference type="Gene3D" id="3.90.1200.10">
    <property type="match status" value="1"/>
</dbReference>
<dbReference type="PANTHER" id="PTHR34273">
    <property type="entry name" value="METHYLTHIORIBOSE KINASE"/>
    <property type="match status" value="1"/>
</dbReference>
<keyword evidence="3" id="KW-0547">Nucleotide-binding</keyword>
<keyword evidence="4" id="KW-0418">Kinase</keyword>
<name>A0ABV8JRJ2_9FLAO</name>
<evidence type="ECO:0000313" key="8">
    <source>
        <dbReference type="Proteomes" id="UP001595814"/>
    </source>
</evidence>
<organism evidence="7 8">
    <name type="scientific">Euzebyella saccharophila</name>
    <dbReference type="NCBI Taxonomy" id="679664"/>
    <lineage>
        <taxon>Bacteria</taxon>
        <taxon>Pseudomonadati</taxon>
        <taxon>Bacteroidota</taxon>
        <taxon>Flavobacteriia</taxon>
        <taxon>Flavobacteriales</taxon>
        <taxon>Flavobacteriaceae</taxon>
        <taxon>Euzebyella</taxon>
    </lineage>
</organism>
<evidence type="ECO:0000256" key="3">
    <source>
        <dbReference type="ARBA" id="ARBA00022741"/>
    </source>
</evidence>
<evidence type="ECO:0000256" key="4">
    <source>
        <dbReference type="ARBA" id="ARBA00022777"/>
    </source>
</evidence>
<dbReference type="PANTHER" id="PTHR34273:SF2">
    <property type="entry name" value="METHYLTHIORIBOSE KINASE"/>
    <property type="match status" value="1"/>
</dbReference>
<accession>A0ABV8JRJ2</accession>
<protein>
    <submittedName>
        <fullName evidence="7">Phosphotransferase</fullName>
    </submittedName>
</protein>
<evidence type="ECO:0000256" key="5">
    <source>
        <dbReference type="ARBA" id="ARBA00022840"/>
    </source>
</evidence>
<dbReference type="SUPFAM" id="SSF56112">
    <property type="entry name" value="Protein kinase-like (PK-like)"/>
    <property type="match status" value="1"/>
</dbReference>
<keyword evidence="2" id="KW-0808">Transferase</keyword>
<dbReference type="Pfam" id="PF01636">
    <property type="entry name" value="APH"/>
    <property type="match status" value="1"/>
</dbReference>
<dbReference type="Gene3D" id="3.30.200.20">
    <property type="entry name" value="Phosphorylase Kinase, domain 1"/>
    <property type="match status" value="1"/>
</dbReference>